<feature type="domain" description="Cytochrome b561 bacterial/Ni-hydrogenase" evidence="7">
    <location>
        <begin position="18"/>
        <end position="175"/>
    </location>
</feature>
<protein>
    <submittedName>
        <fullName evidence="8">Cytochrome b</fullName>
    </submittedName>
</protein>
<evidence type="ECO:0000313" key="9">
    <source>
        <dbReference type="Proteomes" id="UP000199415"/>
    </source>
</evidence>
<dbReference type="PANTHER" id="PTHR30485:SF2">
    <property type="entry name" value="BLL0597 PROTEIN"/>
    <property type="match status" value="1"/>
</dbReference>
<evidence type="ECO:0000256" key="6">
    <source>
        <dbReference type="SAM" id="Phobius"/>
    </source>
</evidence>
<keyword evidence="2" id="KW-1003">Cell membrane</keyword>
<feature type="transmembrane region" description="Helical" evidence="6">
    <location>
        <begin position="141"/>
        <end position="163"/>
    </location>
</feature>
<accession>A0A1G7QKJ7</accession>
<dbReference type="InterPro" id="IPR011577">
    <property type="entry name" value="Cyt_b561_bac/Ni-Hgenase"/>
</dbReference>
<feature type="transmembrane region" description="Helical" evidence="6">
    <location>
        <begin position="50"/>
        <end position="68"/>
    </location>
</feature>
<evidence type="ECO:0000313" key="8">
    <source>
        <dbReference type="EMBL" id="SDF99026.1"/>
    </source>
</evidence>
<dbReference type="Proteomes" id="UP000199415">
    <property type="component" value="Unassembled WGS sequence"/>
</dbReference>
<feature type="transmembrane region" description="Helical" evidence="6">
    <location>
        <begin position="106"/>
        <end position="129"/>
    </location>
</feature>
<dbReference type="EMBL" id="FNCE01000004">
    <property type="protein sequence ID" value="SDF99026.1"/>
    <property type="molecule type" value="Genomic_DNA"/>
</dbReference>
<dbReference type="GO" id="GO:0009055">
    <property type="term" value="F:electron transfer activity"/>
    <property type="evidence" value="ECO:0007669"/>
    <property type="project" value="InterPro"/>
</dbReference>
<name>A0A1G7QKJ7_9PROT</name>
<keyword evidence="5 6" id="KW-0472">Membrane</keyword>
<keyword evidence="4 6" id="KW-1133">Transmembrane helix</keyword>
<reference evidence="8 9" key="1">
    <citation type="submission" date="2016-10" db="EMBL/GenBank/DDBJ databases">
        <authorList>
            <person name="de Groot N.N."/>
        </authorList>
    </citation>
    <scope>NUCLEOTIDE SEQUENCE [LARGE SCALE GENOMIC DNA]</scope>
    <source>
        <strain evidence="8 9">DSM 25584</strain>
    </source>
</reference>
<evidence type="ECO:0000259" key="7">
    <source>
        <dbReference type="Pfam" id="PF01292"/>
    </source>
</evidence>
<dbReference type="InterPro" id="IPR016174">
    <property type="entry name" value="Di-haem_cyt_TM"/>
</dbReference>
<dbReference type="STRING" id="1082479.SAMN05216241_10444"/>
<evidence type="ECO:0000256" key="3">
    <source>
        <dbReference type="ARBA" id="ARBA00022692"/>
    </source>
</evidence>
<dbReference type="Pfam" id="PF01292">
    <property type="entry name" value="Ni_hydr_CYTB"/>
    <property type="match status" value="1"/>
</dbReference>
<dbReference type="RefSeq" id="WP_090019446.1">
    <property type="nucleotide sequence ID" value="NZ_FNCE01000004.1"/>
</dbReference>
<keyword evidence="9" id="KW-1185">Reference proteome</keyword>
<organism evidence="8 9">
    <name type="scientific">Limimonas halophila</name>
    <dbReference type="NCBI Taxonomy" id="1082479"/>
    <lineage>
        <taxon>Bacteria</taxon>
        <taxon>Pseudomonadati</taxon>
        <taxon>Pseudomonadota</taxon>
        <taxon>Alphaproteobacteria</taxon>
        <taxon>Rhodospirillales</taxon>
        <taxon>Rhodovibrionaceae</taxon>
        <taxon>Limimonas</taxon>
    </lineage>
</organism>
<proteinExistence type="predicted"/>
<evidence type="ECO:0000256" key="2">
    <source>
        <dbReference type="ARBA" id="ARBA00022475"/>
    </source>
</evidence>
<dbReference type="Gene3D" id="1.20.950.20">
    <property type="entry name" value="Transmembrane di-heme cytochromes, Chain C"/>
    <property type="match status" value="1"/>
</dbReference>
<dbReference type="AlphaFoldDB" id="A0A1G7QKJ7"/>
<dbReference type="OrthoDB" id="196472at2"/>
<evidence type="ECO:0000256" key="1">
    <source>
        <dbReference type="ARBA" id="ARBA00004651"/>
    </source>
</evidence>
<dbReference type="GO" id="GO:0005886">
    <property type="term" value="C:plasma membrane"/>
    <property type="evidence" value="ECO:0007669"/>
    <property type="project" value="UniProtKB-SubCell"/>
</dbReference>
<dbReference type="GO" id="GO:0022904">
    <property type="term" value="P:respiratory electron transport chain"/>
    <property type="evidence" value="ECO:0007669"/>
    <property type="project" value="InterPro"/>
</dbReference>
<comment type="subcellular location">
    <subcellularLocation>
        <location evidence="1">Cell membrane</location>
        <topology evidence="1">Multi-pass membrane protein</topology>
    </subcellularLocation>
</comment>
<evidence type="ECO:0000256" key="4">
    <source>
        <dbReference type="ARBA" id="ARBA00022989"/>
    </source>
</evidence>
<dbReference type="GO" id="GO:0020037">
    <property type="term" value="F:heme binding"/>
    <property type="evidence" value="ECO:0007669"/>
    <property type="project" value="TreeGrafter"/>
</dbReference>
<sequence length="180" mass="18886">MTVHATGGHAADTPRVSVWDPLLRALHWSLATSFAVAYLTGETWMSVHELAGYAIVAIVGVRALWGLVGPRHARFDDFVPGPRALLAYLRALAAGRAPRHLGHNPAGGAMIVALLASLLAASATGILTDSLGKAAEELHELAANACLILVLIHIAGVVATSLLHHENLVAAMITGRKRSH</sequence>
<keyword evidence="3 6" id="KW-0812">Transmembrane</keyword>
<dbReference type="SUPFAM" id="SSF81342">
    <property type="entry name" value="Transmembrane di-heme cytochromes"/>
    <property type="match status" value="1"/>
</dbReference>
<gene>
    <name evidence="8" type="ORF">SAMN05216241_10444</name>
</gene>
<dbReference type="PANTHER" id="PTHR30485">
    <property type="entry name" value="NI/FE-HYDROGENASE 1 B-TYPE CYTOCHROME SUBUNIT"/>
    <property type="match status" value="1"/>
</dbReference>
<dbReference type="InterPro" id="IPR051542">
    <property type="entry name" value="Hydrogenase_cytochrome"/>
</dbReference>
<evidence type="ECO:0000256" key="5">
    <source>
        <dbReference type="ARBA" id="ARBA00023136"/>
    </source>
</evidence>